<keyword evidence="1" id="KW-0732">Signal</keyword>
<dbReference type="InterPro" id="IPR011094">
    <property type="entry name" value="Uncharacterised_LppY/LpqO"/>
</dbReference>
<dbReference type="EMBL" id="FNCS01000023">
    <property type="protein sequence ID" value="SDH12373.1"/>
    <property type="molecule type" value="Genomic_DNA"/>
</dbReference>
<gene>
    <name evidence="2" type="ORF">SAMN04487974_1232</name>
</gene>
<evidence type="ECO:0008006" key="4">
    <source>
        <dbReference type="Google" id="ProtNLM"/>
    </source>
</evidence>
<evidence type="ECO:0000313" key="3">
    <source>
        <dbReference type="Proteomes" id="UP000199495"/>
    </source>
</evidence>
<dbReference type="Pfam" id="PF07485">
    <property type="entry name" value="DUF1529"/>
    <property type="match status" value="2"/>
</dbReference>
<keyword evidence="3" id="KW-1185">Reference proteome</keyword>
<protein>
    <recommendedName>
        <fullName evidence="4">DUF1259 domain-containing protein</fullName>
    </recommendedName>
</protein>
<dbReference type="Proteomes" id="UP000199495">
    <property type="component" value="Unassembled WGS sequence"/>
</dbReference>
<organism evidence="2 3">
    <name type="scientific">Pelagibacterium luteolum</name>
    <dbReference type="NCBI Taxonomy" id="440168"/>
    <lineage>
        <taxon>Bacteria</taxon>
        <taxon>Pseudomonadati</taxon>
        <taxon>Pseudomonadota</taxon>
        <taxon>Alphaproteobacteria</taxon>
        <taxon>Hyphomicrobiales</taxon>
        <taxon>Devosiaceae</taxon>
        <taxon>Pelagibacterium</taxon>
    </lineage>
</organism>
<proteinExistence type="predicted"/>
<feature type="chain" id="PRO_5011637972" description="DUF1259 domain-containing protein" evidence="1">
    <location>
        <begin position="21"/>
        <end position="292"/>
    </location>
</feature>
<dbReference type="RefSeq" id="WP_090599504.1">
    <property type="nucleotide sequence ID" value="NZ_FNCS01000023.1"/>
</dbReference>
<feature type="signal peptide" evidence="1">
    <location>
        <begin position="1"/>
        <end position="20"/>
    </location>
</feature>
<name>A0A1G7ZUP3_9HYPH</name>
<dbReference type="AlphaFoldDB" id="A0A1G7ZUP3"/>
<dbReference type="OrthoDB" id="4687120at2"/>
<evidence type="ECO:0000313" key="2">
    <source>
        <dbReference type="EMBL" id="SDH12373.1"/>
    </source>
</evidence>
<dbReference type="STRING" id="440168.SAMN04487974_1232"/>
<reference evidence="2 3" key="1">
    <citation type="submission" date="2016-10" db="EMBL/GenBank/DDBJ databases">
        <authorList>
            <person name="de Groot N.N."/>
        </authorList>
    </citation>
    <scope>NUCLEOTIDE SEQUENCE [LARGE SCALE GENOMIC DNA]</scope>
    <source>
        <strain evidence="2 3">CGMCC 1.10267</strain>
    </source>
</reference>
<sequence>MRRVALLAIAALCLASPSVAQSNWDAIAQAIGKEGSLQPGEVYRVGFPRSDLHVSLDGVEIEPGLALGTWVAFKDTQDGAMLMGDLVLAEEEVNPVMERLLEGGVEVTALHKHLFGDGPTPMYMHIGGHGDPVEMAKTIRAALEMTGTPLEAASSGGEPAQITFDTAAVDQILGHEGEADGGIYKYSIRRAEPVTMHGMEIPAAMGSAIAINFQSTGEGQAATTGDFVMTADEVQPVLQALKENGIQVMPLHNHMLEEEPRMFFVHFWANGNAQDLVHGLRAALDQIAIAGG</sequence>
<accession>A0A1G7ZUP3</accession>
<evidence type="ECO:0000256" key="1">
    <source>
        <dbReference type="SAM" id="SignalP"/>
    </source>
</evidence>